<dbReference type="InterPro" id="IPR012967">
    <property type="entry name" value="COMT_dimerisation"/>
</dbReference>
<dbReference type="Gene3D" id="1.10.10.10">
    <property type="entry name" value="Winged helix-like DNA-binding domain superfamily/Winged helix DNA-binding domain"/>
    <property type="match status" value="1"/>
</dbReference>
<reference evidence="7" key="1">
    <citation type="journal article" date="2006" name="ChemBioChem">
        <title>A gene cluster for prenylated naphthoquinone and prenylated phenazine biosynthesis in Streptomyces cinnamonensis DSM 1042.</title>
        <authorList>
            <person name="Haagen Y."/>
            <person name="Gluck K."/>
            <person name="Fay K."/>
            <person name="Kammerer B."/>
            <person name="Gust B."/>
            <person name="Heide L."/>
        </authorList>
    </citation>
    <scope>NUCLEOTIDE SEQUENCE</scope>
    <source>
        <strain evidence="7">DSM 1042</strain>
    </source>
</reference>
<evidence type="ECO:0000256" key="1">
    <source>
        <dbReference type="ARBA" id="ARBA00022603"/>
    </source>
</evidence>
<dbReference type="SUPFAM" id="SSF46785">
    <property type="entry name" value="Winged helix' DNA-binding domain"/>
    <property type="match status" value="1"/>
</dbReference>
<dbReference type="Pfam" id="PF00891">
    <property type="entry name" value="Methyltransf_2"/>
    <property type="match status" value="1"/>
</dbReference>
<accession>A2AXE8</accession>
<evidence type="ECO:0000256" key="3">
    <source>
        <dbReference type="ARBA" id="ARBA00022691"/>
    </source>
</evidence>
<keyword evidence="1 7" id="KW-0489">Methyltransferase</keyword>
<dbReference type="EMBL" id="AM384985">
    <property type="protein sequence ID" value="CAL34087.1"/>
    <property type="molecule type" value="Genomic_DNA"/>
</dbReference>
<dbReference type="GO" id="GO:0046983">
    <property type="term" value="F:protein dimerization activity"/>
    <property type="evidence" value="ECO:0007669"/>
    <property type="project" value="InterPro"/>
</dbReference>
<name>A2AXE8_STRVG</name>
<protein>
    <submittedName>
        <fullName evidence="7">SAM-dependent O-methyltransferase</fullName>
    </submittedName>
</protein>
<dbReference type="PANTHER" id="PTHR43712:SF2">
    <property type="entry name" value="O-METHYLTRANSFERASE CICE"/>
    <property type="match status" value="1"/>
</dbReference>
<dbReference type="Gene3D" id="3.40.50.150">
    <property type="entry name" value="Vaccinia Virus protein VP39"/>
    <property type="match status" value="1"/>
</dbReference>
<evidence type="ECO:0000313" key="7">
    <source>
        <dbReference type="EMBL" id="CAL34087.1"/>
    </source>
</evidence>
<gene>
    <name evidence="7" type="primary">fnq9</name>
</gene>
<keyword evidence="2 7" id="KW-0808">Transferase</keyword>
<dbReference type="InterPro" id="IPR036390">
    <property type="entry name" value="WH_DNA-bd_sf"/>
</dbReference>
<evidence type="ECO:0000259" key="6">
    <source>
        <dbReference type="Pfam" id="PF08100"/>
    </source>
</evidence>
<proteinExistence type="predicted"/>
<feature type="domain" description="O-methyltransferase C-terminal" evidence="5">
    <location>
        <begin position="212"/>
        <end position="362"/>
    </location>
</feature>
<feature type="domain" description="O-methyltransferase dimerisation" evidence="6">
    <location>
        <begin position="60"/>
        <end position="135"/>
    </location>
</feature>
<organism evidence="7">
    <name type="scientific">Streptomyces virginiae</name>
    <name type="common">Streptomyces cinnamonensis</name>
    <dbReference type="NCBI Taxonomy" id="1961"/>
    <lineage>
        <taxon>Bacteria</taxon>
        <taxon>Bacillati</taxon>
        <taxon>Actinomycetota</taxon>
        <taxon>Actinomycetes</taxon>
        <taxon>Kitasatosporales</taxon>
        <taxon>Streptomycetaceae</taxon>
        <taxon>Streptomyces</taxon>
    </lineage>
</organism>
<dbReference type="GO" id="GO:0032259">
    <property type="term" value="P:methylation"/>
    <property type="evidence" value="ECO:0007669"/>
    <property type="project" value="UniProtKB-KW"/>
</dbReference>
<dbReference type="InterPro" id="IPR029063">
    <property type="entry name" value="SAM-dependent_MTases_sf"/>
</dbReference>
<dbReference type="CDD" id="cd02440">
    <property type="entry name" value="AdoMet_MTases"/>
    <property type="match status" value="1"/>
</dbReference>
<dbReference type="InterPro" id="IPR016461">
    <property type="entry name" value="COMT-like"/>
</dbReference>
<feature type="compositionally biased region" description="Low complexity" evidence="4">
    <location>
        <begin position="7"/>
        <end position="17"/>
    </location>
</feature>
<dbReference type="Pfam" id="PF08100">
    <property type="entry name" value="Dimerisation"/>
    <property type="match status" value="1"/>
</dbReference>
<dbReference type="PROSITE" id="PS51683">
    <property type="entry name" value="SAM_OMT_II"/>
    <property type="match status" value="1"/>
</dbReference>
<feature type="region of interest" description="Disordered" evidence="4">
    <location>
        <begin position="1"/>
        <end position="56"/>
    </location>
</feature>
<dbReference type="AlphaFoldDB" id="A2AXE8"/>
<dbReference type="InterPro" id="IPR001077">
    <property type="entry name" value="COMT_C"/>
</dbReference>
<evidence type="ECO:0000256" key="4">
    <source>
        <dbReference type="SAM" id="MobiDB-lite"/>
    </source>
</evidence>
<dbReference type="SUPFAM" id="SSF53335">
    <property type="entry name" value="S-adenosyl-L-methionine-dependent methyltransferases"/>
    <property type="match status" value="1"/>
</dbReference>
<sequence>MSEHQPTHATTPTHPAAGAQSGPDTGPAAGAQSGPDTGPAAGAQSGPDAGPDTGPDTVLRLINGYWSTGILGAAAEHQLFTHLEAGAHDAAQLAQRAQISERGAQTLLDGLVSIGLLTLEQGRYRNTPAASAYLVTGRPADLSQMARLKLTHMGKLTALPEVVRAGGPVSDPTTEVADNPHWGQVVPAIAAQSVPAAAVAADVLGLAGAGAISILDVGGGSGIYSATWLEANPAARATQLDWEPINAIARKLLAERGVGDRFTCIDGDFHTTDFGTGRYDVALYSHIAHQEGPEDNIAVFTRLKDALKPGGALVVCDYVVDDDRSGPAFPLLFASEMLLKSQQGGTWRRADYHAWLTKAGFSDVSFHAAPPATLVIAR</sequence>
<keyword evidence="3" id="KW-0949">S-adenosyl-L-methionine</keyword>
<dbReference type="PANTHER" id="PTHR43712">
    <property type="entry name" value="PUTATIVE (AFU_ORTHOLOGUE AFUA_4G14580)-RELATED"/>
    <property type="match status" value="1"/>
</dbReference>
<dbReference type="GO" id="GO:0008171">
    <property type="term" value="F:O-methyltransferase activity"/>
    <property type="evidence" value="ECO:0007669"/>
    <property type="project" value="InterPro"/>
</dbReference>
<dbReference type="InterPro" id="IPR036388">
    <property type="entry name" value="WH-like_DNA-bd_sf"/>
</dbReference>
<evidence type="ECO:0000256" key="2">
    <source>
        <dbReference type="ARBA" id="ARBA00022679"/>
    </source>
</evidence>
<evidence type="ECO:0000259" key="5">
    <source>
        <dbReference type="Pfam" id="PF00891"/>
    </source>
</evidence>